<protein>
    <submittedName>
        <fullName evidence="7">Histidine kinase</fullName>
    </submittedName>
</protein>
<evidence type="ECO:0000313" key="7">
    <source>
        <dbReference type="EMBL" id="MCJ0762080.1"/>
    </source>
</evidence>
<dbReference type="SUPFAM" id="SSF55874">
    <property type="entry name" value="ATPase domain of HSP90 chaperone/DNA topoisomerase II/histidine kinase"/>
    <property type="match status" value="1"/>
</dbReference>
<dbReference type="Proteomes" id="UP001139447">
    <property type="component" value="Unassembled WGS sequence"/>
</dbReference>
<proteinExistence type="predicted"/>
<feature type="chain" id="PRO_5040851649" evidence="5">
    <location>
        <begin position="26"/>
        <end position="617"/>
    </location>
</feature>
<dbReference type="GO" id="GO:0016301">
    <property type="term" value="F:kinase activity"/>
    <property type="evidence" value="ECO:0007669"/>
    <property type="project" value="UniProtKB-KW"/>
</dbReference>
<sequence>MKGLWHRLLPALLLALCCLAPAAAAAPLVVTQAEAVQGRWDDDVPPVDGWQPVSIPDVWAKRWPDYNGVVWYRLQWDQADANAPVGLLMEYLVMAGSVYVNGTLLHRDPHLTPPLSRAWNTPRYWLIAPPLLQAGRNTVLFRVAGAAAHQAGLGPLTLGPPAEVGPLYRHERLMRYDLQLISLTLCGNIVLFFGILWLMRHQDTVYGWFALTEAFWLLVGLNQVATSPWPFQSNDDWHALNAMAILGFAGCFAVFIWRFSGQRHPRLERALWIAVALGVLWLVGVPTHWLYPSRALLMVLSAAIVWTVCIMFMVTGWRSRQTDQRILAVCVSTFVITSAHDVLTFLRVLDSNIYYTSMTAHILMVGMALVLAWRFVNSLRRIEGFNLELQASVDAARSELASTLRRQHTLEVANARLSERVNLARDLHDGLGGALVGGIAAIEHEPEKASAPALLGLLKGMRDDLRLIVDSSAAHDGQGQPLAQLLVPLRHRFTTLLENSGIEVRWQLAGLDSLQLRPAQGLDVLRFLQEALTNVLKHSQSRSVEVGVVHDAAGLRVSVLDHGVGLPAGLAGEARDGVGLSSMRARAARLGGQLEVASQPGQTRVVLQVPLAAAPTA</sequence>
<dbReference type="InterPro" id="IPR005467">
    <property type="entry name" value="His_kinase_dom"/>
</dbReference>
<keyword evidence="5" id="KW-0732">Signal</keyword>
<feature type="domain" description="Histidine kinase" evidence="6">
    <location>
        <begin position="422"/>
        <end position="613"/>
    </location>
</feature>
<organism evidence="7 8">
    <name type="scientific">Variovorax terrae</name>
    <dbReference type="NCBI Taxonomy" id="2923278"/>
    <lineage>
        <taxon>Bacteria</taxon>
        <taxon>Pseudomonadati</taxon>
        <taxon>Pseudomonadota</taxon>
        <taxon>Betaproteobacteria</taxon>
        <taxon>Burkholderiales</taxon>
        <taxon>Comamonadaceae</taxon>
        <taxon>Variovorax</taxon>
    </lineage>
</organism>
<feature type="transmembrane region" description="Helical" evidence="4">
    <location>
        <begin position="178"/>
        <end position="198"/>
    </location>
</feature>
<reference evidence="7" key="1">
    <citation type="submission" date="2022-03" db="EMBL/GenBank/DDBJ databases">
        <authorList>
            <person name="Woo C.Y."/>
        </authorList>
    </citation>
    <scope>NUCLEOTIDE SEQUENCE</scope>
    <source>
        <strain evidence="7">CYS-02</strain>
    </source>
</reference>
<feature type="transmembrane region" description="Helical" evidence="4">
    <location>
        <begin position="205"/>
        <end position="225"/>
    </location>
</feature>
<evidence type="ECO:0000256" key="2">
    <source>
        <dbReference type="ARBA" id="ARBA00022777"/>
    </source>
</evidence>
<feature type="transmembrane region" description="Helical" evidence="4">
    <location>
        <begin position="352"/>
        <end position="373"/>
    </location>
</feature>
<evidence type="ECO:0000256" key="4">
    <source>
        <dbReference type="SAM" id="Phobius"/>
    </source>
</evidence>
<dbReference type="Pfam" id="PF02518">
    <property type="entry name" value="HATPase_c"/>
    <property type="match status" value="1"/>
</dbReference>
<evidence type="ECO:0000256" key="3">
    <source>
        <dbReference type="ARBA" id="ARBA00023012"/>
    </source>
</evidence>
<dbReference type="PANTHER" id="PTHR24421:SF58">
    <property type="entry name" value="SIGNAL TRANSDUCTION HISTIDINE-PROTEIN KINASE_PHOSPHATASE UHPB"/>
    <property type="match status" value="1"/>
</dbReference>
<dbReference type="SMART" id="SM00387">
    <property type="entry name" value="HATPase_c"/>
    <property type="match status" value="1"/>
</dbReference>
<feature type="transmembrane region" description="Helical" evidence="4">
    <location>
        <begin position="269"/>
        <end position="289"/>
    </location>
</feature>
<dbReference type="Gene3D" id="1.20.5.1930">
    <property type="match status" value="1"/>
</dbReference>
<feature type="transmembrane region" description="Helical" evidence="4">
    <location>
        <begin position="326"/>
        <end position="346"/>
    </location>
</feature>
<dbReference type="InterPro" id="IPR011623">
    <property type="entry name" value="7TMR_DISM_rcpt_extracell_dom1"/>
</dbReference>
<dbReference type="EMBL" id="JALGBI010000001">
    <property type="protein sequence ID" value="MCJ0762080.1"/>
    <property type="molecule type" value="Genomic_DNA"/>
</dbReference>
<evidence type="ECO:0000259" key="6">
    <source>
        <dbReference type="PROSITE" id="PS50109"/>
    </source>
</evidence>
<evidence type="ECO:0000256" key="5">
    <source>
        <dbReference type="SAM" id="SignalP"/>
    </source>
</evidence>
<dbReference type="PROSITE" id="PS50109">
    <property type="entry name" value="HIS_KIN"/>
    <property type="match status" value="1"/>
</dbReference>
<dbReference type="Pfam" id="PF07695">
    <property type="entry name" value="7TMR-DISM_7TM"/>
    <property type="match status" value="1"/>
</dbReference>
<evidence type="ECO:0000256" key="1">
    <source>
        <dbReference type="ARBA" id="ARBA00022679"/>
    </source>
</evidence>
<dbReference type="InterPro" id="IPR008979">
    <property type="entry name" value="Galactose-bd-like_sf"/>
</dbReference>
<dbReference type="Gene3D" id="3.30.565.10">
    <property type="entry name" value="Histidine kinase-like ATPase, C-terminal domain"/>
    <property type="match status" value="1"/>
</dbReference>
<keyword evidence="4" id="KW-0812">Transmembrane</keyword>
<feature type="transmembrane region" description="Helical" evidence="4">
    <location>
        <begin position="295"/>
        <end position="314"/>
    </location>
</feature>
<dbReference type="PANTHER" id="PTHR24421">
    <property type="entry name" value="NITRATE/NITRITE SENSOR PROTEIN NARX-RELATED"/>
    <property type="match status" value="1"/>
</dbReference>
<keyword evidence="3" id="KW-0902">Two-component regulatory system</keyword>
<comment type="caution">
    <text evidence="7">The sequence shown here is derived from an EMBL/GenBank/DDBJ whole genome shotgun (WGS) entry which is preliminary data.</text>
</comment>
<name>A0A9X2ALW0_9BURK</name>
<dbReference type="RefSeq" id="WP_243304006.1">
    <property type="nucleotide sequence ID" value="NZ_JALGBI010000001.1"/>
</dbReference>
<keyword evidence="4" id="KW-0472">Membrane</keyword>
<keyword evidence="1" id="KW-0808">Transferase</keyword>
<keyword evidence="2 7" id="KW-0418">Kinase</keyword>
<accession>A0A9X2ALW0</accession>
<dbReference type="InterPro" id="IPR036890">
    <property type="entry name" value="HATPase_C_sf"/>
</dbReference>
<feature type="transmembrane region" description="Helical" evidence="4">
    <location>
        <begin position="237"/>
        <end position="257"/>
    </location>
</feature>
<dbReference type="Gene3D" id="2.60.120.260">
    <property type="entry name" value="Galactose-binding domain-like"/>
    <property type="match status" value="1"/>
</dbReference>
<evidence type="ECO:0000313" key="8">
    <source>
        <dbReference type="Proteomes" id="UP001139447"/>
    </source>
</evidence>
<keyword evidence="4" id="KW-1133">Transmembrane helix</keyword>
<dbReference type="AlphaFoldDB" id="A0A9X2ALW0"/>
<gene>
    <name evidence="7" type="ORF">MMF98_02540</name>
</gene>
<keyword evidence="8" id="KW-1185">Reference proteome</keyword>
<dbReference type="InterPro" id="IPR003594">
    <property type="entry name" value="HATPase_dom"/>
</dbReference>
<dbReference type="SUPFAM" id="SSF49785">
    <property type="entry name" value="Galactose-binding domain-like"/>
    <property type="match status" value="1"/>
</dbReference>
<dbReference type="InterPro" id="IPR050482">
    <property type="entry name" value="Sensor_HK_TwoCompSys"/>
</dbReference>
<dbReference type="CDD" id="cd16917">
    <property type="entry name" value="HATPase_UhpB-NarQ-NarX-like"/>
    <property type="match status" value="1"/>
</dbReference>
<feature type="signal peptide" evidence="5">
    <location>
        <begin position="1"/>
        <end position="25"/>
    </location>
</feature>
<dbReference type="GO" id="GO:0000160">
    <property type="term" value="P:phosphorelay signal transduction system"/>
    <property type="evidence" value="ECO:0007669"/>
    <property type="project" value="UniProtKB-KW"/>
</dbReference>